<dbReference type="InterPro" id="IPR058624">
    <property type="entry name" value="MdtA-like_HH"/>
</dbReference>
<dbReference type="Pfam" id="PF25876">
    <property type="entry name" value="HH_MFP_RND"/>
    <property type="match status" value="1"/>
</dbReference>
<protein>
    <submittedName>
        <fullName evidence="6">Secretion protein HlyD</fullName>
    </submittedName>
</protein>
<comment type="similarity">
    <text evidence="1">Belongs to the membrane fusion protein (MFP) (TC 8.A.1) family.</text>
</comment>
<dbReference type="KEGG" id="tdn:Suden_0535"/>
<feature type="domain" description="Multidrug resistance protein MdtA-like beta-barrel" evidence="5">
    <location>
        <begin position="211"/>
        <end position="287"/>
    </location>
</feature>
<dbReference type="RefSeq" id="WP_011372168.1">
    <property type="nucleotide sequence ID" value="NC_007575.1"/>
</dbReference>
<dbReference type="EMBL" id="CP000153">
    <property type="protein sequence ID" value="ABB43814.1"/>
    <property type="molecule type" value="Genomic_DNA"/>
</dbReference>
<dbReference type="STRING" id="326298.Suden_0535"/>
<dbReference type="PROSITE" id="PS51257">
    <property type="entry name" value="PROKAR_LIPOPROTEIN"/>
    <property type="match status" value="1"/>
</dbReference>
<dbReference type="PANTHER" id="PTHR30158">
    <property type="entry name" value="ACRA/E-RELATED COMPONENT OF DRUG EFFLUX TRANSPORTER"/>
    <property type="match status" value="1"/>
</dbReference>
<reference evidence="6 7" key="1">
    <citation type="journal article" date="2008" name="Appl. Environ. Microbiol.">
        <title>Genome of the epsilonproteobacterial chemolithoautotroph Sulfurimonas denitrificans.</title>
        <authorList>
            <person name="Sievert S.M."/>
            <person name="Scott K.M."/>
            <person name="Klotz M.G."/>
            <person name="Chain P.S.G."/>
            <person name="Hauser L.J."/>
            <person name="Hemp J."/>
            <person name="Huegler M."/>
            <person name="Land M."/>
            <person name="Lapidus A."/>
            <person name="Larimer F.W."/>
            <person name="Lucas S."/>
            <person name="Malfatti S.A."/>
            <person name="Meyer F."/>
            <person name="Paulsen I.T."/>
            <person name="Ren Q."/>
            <person name="Simon J."/>
            <person name="Bailey K."/>
            <person name="Diaz E."/>
            <person name="Fitzpatrick K.A."/>
            <person name="Glover B."/>
            <person name="Gwatney N."/>
            <person name="Korajkic A."/>
            <person name="Long A."/>
            <person name="Mobberley J.M."/>
            <person name="Pantry S.N."/>
            <person name="Pazder G."/>
            <person name="Peterson S."/>
            <person name="Quintanilla J.D."/>
            <person name="Sprinkle R."/>
            <person name="Stephens J."/>
            <person name="Thomas P."/>
            <person name="Vaughn R."/>
            <person name="Weber M.J."/>
            <person name="Wooten L.L."/>
        </authorList>
    </citation>
    <scope>NUCLEOTIDE SEQUENCE [LARGE SCALE GENOMIC DNA]</scope>
    <source>
        <strain evidence="7">ATCC 33889 / DSM 1251</strain>
    </source>
</reference>
<dbReference type="Gene3D" id="1.10.287.470">
    <property type="entry name" value="Helix hairpin bin"/>
    <property type="match status" value="1"/>
</dbReference>
<dbReference type="Pfam" id="PF25944">
    <property type="entry name" value="Beta-barrel_RND"/>
    <property type="match status" value="1"/>
</dbReference>
<dbReference type="NCBIfam" id="TIGR01730">
    <property type="entry name" value="RND_mfp"/>
    <property type="match status" value="1"/>
</dbReference>
<evidence type="ECO:0000256" key="1">
    <source>
        <dbReference type="ARBA" id="ARBA00009477"/>
    </source>
</evidence>
<accession>Q30T67</accession>
<dbReference type="Gene3D" id="2.40.420.20">
    <property type="match status" value="1"/>
</dbReference>
<evidence type="ECO:0000313" key="6">
    <source>
        <dbReference type="EMBL" id="ABB43814.1"/>
    </source>
</evidence>
<dbReference type="eggNOG" id="COG0845">
    <property type="taxonomic scope" value="Bacteria"/>
</dbReference>
<dbReference type="InterPro" id="IPR058625">
    <property type="entry name" value="MdtA-like_BSH"/>
</dbReference>
<dbReference type="GO" id="GO:0005886">
    <property type="term" value="C:plasma membrane"/>
    <property type="evidence" value="ECO:0007669"/>
    <property type="project" value="TreeGrafter"/>
</dbReference>
<dbReference type="HOGENOM" id="CLU_018816_2_1_7"/>
<evidence type="ECO:0000256" key="2">
    <source>
        <dbReference type="SAM" id="Coils"/>
    </source>
</evidence>
<proteinExistence type="inferred from homology"/>
<name>Q30T67_SULDN</name>
<gene>
    <name evidence="6" type="ordered locus">Suden_0535</name>
</gene>
<dbReference type="GO" id="GO:0022857">
    <property type="term" value="F:transmembrane transporter activity"/>
    <property type="evidence" value="ECO:0007669"/>
    <property type="project" value="InterPro"/>
</dbReference>
<dbReference type="SUPFAM" id="SSF111369">
    <property type="entry name" value="HlyD-like secretion proteins"/>
    <property type="match status" value="1"/>
</dbReference>
<dbReference type="Pfam" id="PF25917">
    <property type="entry name" value="BSH_RND"/>
    <property type="match status" value="1"/>
</dbReference>
<organism evidence="6 7">
    <name type="scientific">Sulfurimonas denitrificans (strain ATCC 33889 / DSM 1251)</name>
    <name type="common">Thiomicrospira denitrificans (strain ATCC 33889 / DSM 1251)</name>
    <dbReference type="NCBI Taxonomy" id="326298"/>
    <lineage>
        <taxon>Bacteria</taxon>
        <taxon>Pseudomonadati</taxon>
        <taxon>Campylobacterota</taxon>
        <taxon>Epsilonproteobacteria</taxon>
        <taxon>Campylobacterales</taxon>
        <taxon>Sulfurimonadaceae</taxon>
        <taxon>Sulfurimonas</taxon>
    </lineage>
</organism>
<dbReference type="InterPro" id="IPR006143">
    <property type="entry name" value="RND_pump_MFP"/>
</dbReference>
<dbReference type="GO" id="GO:0046677">
    <property type="term" value="P:response to antibiotic"/>
    <property type="evidence" value="ECO:0007669"/>
    <property type="project" value="TreeGrafter"/>
</dbReference>
<evidence type="ECO:0000259" key="5">
    <source>
        <dbReference type="Pfam" id="PF25944"/>
    </source>
</evidence>
<sequence length="366" mass="40321">MKNLTILTVVLSLFLVGCGDEKKSTSVAPQAAEMPPLPVKAYSVKFESAPLVKSYSALLKPFNEVEIVARVSGVLLSENFKEGAYVKKGDILYEIQKEEYATSLNEAKASLLKAEANFNKAQKDWERNEYLFKNSAISAQQRDELFYIYEDAKAEVKKANAAVENAKIKFDYTTIKAPISGTIGMSSSDVGSYIDATEPSAKLVTITALEPIYVEFSLPSSDVTKYISQIKNSKKVNLNVGAKIYNGEIDFIAPKIDAQTDTLQLRAKFENQNRELIVGSYAEIKIDGLSYEHVAQIPQEALVKTQDATIVFVIKDSIASMRPVKSVHVQDGIAYIEEGLLEGEKIVVSNIAKLRPNTKVTIVEGN</sequence>
<dbReference type="Gene3D" id="2.40.30.170">
    <property type="match status" value="1"/>
</dbReference>
<dbReference type="AlphaFoldDB" id="Q30T67"/>
<evidence type="ECO:0000259" key="3">
    <source>
        <dbReference type="Pfam" id="PF25876"/>
    </source>
</evidence>
<dbReference type="InterPro" id="IPR058626">
    <property type="entry name" value="MdtA-like_b-barrel"/>
</dbReference>
<feature type="domain" description="Multidrug resistance protein MdtA-like alpha-helical hairpin" evidence="3">
    <location>
        <begin position="104"/>
        <end position="173"/>
    </location>
</feature>
<keyword evidence="2" id="KW-0175">Coiled coil</keyword>
<dbReference type="Gene3D" id="2.40.50.100">
    <property type="match status" value="1"/>
</dbReference>
<dbReference type="GO" id="GO:0030313">
    <property type="term" value="C:cell envelope"/>
    <property type="evidence" value="ECO:0007669"/>
    <property type="project" value="UniProtKB-SubCell"/>
</dbReference>
<feature type="coiled-coil region" evidence="2">
    <location>
        <begin position="97"/>
        <end position="124"/>
    </location>
</feature>
<evidence type="ECO:0000259" key="4">
    <source>
        <dbReference type="Pfam" id="PF25917"/>
    </source>
</evidence>
<evidence type="ECO:0000313" key="7">
    <source>
        <dbReference type="Proteomes" id="UP000002714"/>
    </source>
</evidence>
<keyword evidence="7" id="KW-1185">Reference proteome</keyword>
<feature type="domain" description="Multidrug resistance protein MdtA-like barrel-sandwich hybrid" evidence="4">
    <location>
        <begin position="63"/>
        <end position="205"/>
    </location>
</feature>
<dbReference type="Proteomes" id="UP000002714">
    <property type="component" value="Chromosome"/>
</dbReference>
<dbReference type="OrthoDB" id="9772050at2"/>